<feature type="region of interest" description="Disordered" evidence="1">
    <location>
        <begin position="1"/>
        <end position="32"/>
    </location>
</feature>
<dbReference type="InParanoid" id="A0A1J7K2I0"/>
<sequence length="327" mass="34412">MTSSTPPPRPPTPQVLLHHLPSKPTEDDTRNKPSKYIVLITAPTATAGKLQIARSVAAALSCPLYQGDSLHDSSAKASSVGAGAGAGPNEARYRRMWLSKMTRTGLLFPEESRPATEGSFPGFGGGSLSSSTTASRRGSVSSIASSARLSDTTGPSQSSSSDTSSSHDSEFISSSSYPALPVTSTFSPDGSSAPAPGGVNTVFTLSADERRRRSNPALMVLTHPELDPWHKSAIRTAVGDYGIGVIFAPLYEEQEAAGEDDRDLPILRPLDPRTMSTFPVSAVGQDPKLAAVESESMGRELSVKVDVNDDVEGKTLKIIEAVRDVMA</sequence>
<organism evidence="2 3">
    <name type="scientific">Coniochaeta ligniaria NRRL 30616</name>
    <dbReference type="NCBI Taxonomy" id="1408157"/>
    <lineage>
        <taxon>Eukaryota</taxon>
        <taxon>Fungi</taxon>
        <taxon>Dikarya</taxon>
        <taxon>Ascomycota</taxon>
        <taxon>Pezizomycotina</taxon>
        <taxon>Sordariomycetes</taxon>
        <taxon>Sordariomycetidae</taxon>
        <taxon>Coniochaetales</taxon>
        <taxon>Coniochaetaceae</taxon>
        <taxon>Coniochaeta</taxon>
    </lineage>
</organism>
<keyword evidence="3" id="KW-1185">Reference proteome</keyword>
<reference evidence="2 3" key="1">
    <citation type="submission" date="2016-10" db="EMBL/GenBank/DDBJ databases">
        <title>Draft genome sequence of Coniochaeta ligniaria NRRL30616, a lignocellulolytic fungus for bioabatement of inhibitors in plant biomass hydrolysates.</title>
        <authorList>
            <consortium name="DOE Joint Genome Institute"/>
            <person name="Jimenez D.J."/>
            <person name="Hector R.E."/>
            <person name="Riley R."/>
            <person name="Sun H."/>
            <person name="Grigoriev I.V."/>
            <person name="Van Elsas J.D."/>
            <person name="Nichols N.N."/>
        </authorList>
    </citation>
    <scope>NUCLEOTIDE SEQUENCE [LARGE SCALE GENOMIC DNA]</scope>
    <source>
        <strain evidence="2 3">NRRL 30616</strain>
    </source>
</reference>
<evidence type="ECO:0000256" key="1">
    <source>
        <dbReference type="SAM" id="MobiDB-lite"/>
    </source>
</evidence>
<dbReference type="EMBL" id="KV875093">
    <property type="protein sequence ID" value="OIW34362.1"/>
    <property type="molecule type" value="Genomic_DNA"/>
</dbReference>
<gene>
    <name evidence="2" type="ORF">CONLIGDRAFT_688153</name>
</gene>
<accession>A0A1J7K2I0</accession>
<dbReference type="Proteomes" id="UP000182658">
    <property type="component" value="Unassembled WGS sequence"/>
</dbReference>
<feature type="region of interest" description="Disordered" evidence="1">
    <location>
        <begin position="108"/>
        <end position="174"/>
    </location>
</feature>
<feature type="compositionally biased region" description="Low complexity" evidence="1">
    <location>
        <begin position="128"/>
        <end position="164"/>
    </location>
</feature>
<protein>
    <submittedName>
        <fullName evidence="2">Uncharacterized protein</fullName>
    </submittedName>
</protein>
<dbReference type="OrthoDB" id="3557800at2759"/>
<proteinExistence type="predicted"/>
<evidence type="ECO:0000313" key="3">
    <source>
        <dbReference type="Proteomes" id="UP000182658"/>
    </source>
</evidence>
<dbReference type="AlphaFoldDB" id="A0A1J7K2I0"/>
<evidence type="ECO:0000313" key="2">
    <source>
        <dbReference type="EMBL" id="OIW34362.1"/>
    </source>
</evidence>
<name>A0A1J7K2I0_9PEZI</name>
<feature type="compositionally biased region" description="Pro residues" evidence="1">
    <location>
        <begin position="1"/>
        <end position="13"/>
    </location>
</feature>